<keyword evidence="8" id="KW-1185">Reference proteome</keyword>
<dbReference type="AlphaFoldDB" id="A0A9P9E7D8"/>
<dbReference type="Proteomes" id="UP000738349">
    <property type="component" value="Unassembled WGS sequence"/>
</dbReference>
<gene>
    <name evidence="7" type="ORF">EDB81DRAFT_111890</name>
</gene>
<evidence type="ECO:0000256" key="1">
    <source>
        <dbReference type="ARBA" id="ARBA00004123"/>
    </source>
</evidence>
<dbReference type="InterPro" id="IPR050987">
    <property type="entry name" value="AtrR-like"/>
</dbReference>
<dbReference type="GO" id="GO:0003677">
    <property type="term" value="F:DNA binding"/>
    <property type="evidence" value="ECO:0007669"/>
    <property type="project" value="UniProtKB-KW"/>
</dbReference>
<evidence type="ECO:0000256" key="2">
    <source>
        <dbReference type="ARBA" id="ARBA00022723"/>
    </source>
</evidence>
<sequence>MATSLDDPTASDDVLAYCHLSSSAKPTVNSLTGKVSSLESLTMDAPPHELGGPSPMRIITPGLFVRKDAVDTNYIGLNSIGATVALCLKDALDSQHVPLTADSLRFLIEAGPHLDEIGVPFRTDLLSLELPPQSMYTQSIDAYFNSLHTSYPIVDETMMRARAEAMYGPDRPQLQSHEYAEFFLVVSIGYLCDYPGGSNSAGTGQARQLIDNTYSQAWLLMNESISAPSEAAIQVLLLHAMYQMCFGKCGIAWVLCGFALQVAQSIGLHRQSPRDMDLTEAKTLFQTQLWWTLYALDASLSMSQGRPPAISNATTDKDIHHTTEESHAAPPTKSQIRLWNLQLAQLQNRFCHCMHRMDTLPSRMETLGELDAELVRLRDSIPSDCRPEHEILVPAERFSNILLLHLEYHNLVRSIHWASIALTSTTNGGVAKLTMRMRASEAICLAAARSFIGTLNHVVVPAS</sequence>
<keyword evidence="2" id="KW-0479">Metal-binding</keyword>
<organism evidence="7 8">
    <name type="scientific">Dactylonectria macrodidyma</name>
    <dbReference type="NCBI Taxonomy" id="307937"/>
    <lineage>
        <taxon>Eukaryota</taxon>
        <taxon>Fungi</taxon>
        <taxon>Dikarya</taxon>
        <taxon>Ascomycota</taxon>
        <taxon>Pezizomycotina</taxon>
        <taxon>Sordariomycetes</taxon>
        <taxon>Hypocreomycetidae</taxon>
        <taxon>Hypocreales</taxon>
        <taxon>Nectriaceae</taxon>
        <taxon>Dactylonectria</taxon>
    </lineage>
</organism>
<comment type="caution">
    <text evidence="7">The sequence shown here is derived from an EMBL/GenBank/DDBJ whole genome shotgun (WGS) entry which is preliminary data.</text>
</comment>
<evidence type="ECO:0000313" key="8">
    <source>
        <dbReference type="Proteomes" id="UP000738349"/>
    </source>
</evidence>
<evidence type="ECO:0000256" key="5">
    <source>
        <dbReference type="SAM" id="MobiDB-lite"/>
    </source>
</evidence>
<dbReference type="OrthoDB" id="5104314at2759"/>
<keyword evidence="3" id="KW-0238">DNA-binding</keyword>
<evidence type="ECO:0000256" key="3">
    <source>
        <dbReference type="ARBA" id="ARBA00023125"/>
    </source>
</evidence>
<dbReference type="CDD" id="cd12148">
    <property type="entry name" value="fungal_TF_MHR"/>
    <property type="match status" value="1"/>
</dbReference>
<dbReference type="GO" id="GO:0005634">
    <property type="term" value="C:nucleus"/>
    <property type="evidence" value="ECO:0007669"/>
    <property type="project" value="UniProtKB-SubCell"/>
</dbReference>
<feature type="region of interest" description="Disordered" evidence="5">
    <location>
        <begin position="307"/>
        <end position="332"/>
    </location>
</feature>
<reference evidence="7" key="1">
    <citation type="journal article" date="2021" name="Nat. Commun.">
        <title>Genetic determinants of endophytism in the Arabidopsis root mycobiome.</title>
        <authorList>
            <person name="Mesny F."/>
            <person name="Miyauchi S."/>
            <person name="Thiergart T."/>
            <person name="Pickel B."/>
            <person name="Atanasova L."/>
            <person name="Karlsson M."/>
            <person name="Huettel B."/>
            <person name="Barry K.W."/>
            <person name="Haridas S."/>
            <person name="Chen C."/>
            <person name="Bauer D."/>
            <person name="Andreopoulos W."/>
            <person name="Pangilinan J."/>
            <person name="LaButti K."/>
            <person name="Riley R."/>
            <person name="Lipzen A."/>
            <person name="Clum A."/>
            <person name="Drula E."/>
            <person name="Henrissat B."/>
            <person name="Kohler A."/>
            <person name="Grigoriev I.V."/>
            <person name="Martin F.M."/>
            <person name="Hacquard S."/>
        </authorList>
    </citation>
    <scope>NUCLEOTIDE SEQUENCE</scope>
    <source>
        <strain evidence="7">MPI-CAGE-AT-0147</strain>
    </source>
</reference>
<evidence type="ECO:0000313" key="7">
    <source>
        <dbReference type="EMBL" id="KAH7133899.1"/>
    </source>
</evidence>
<name>A0A9P9E7D8_9HYPO</name>
<dbReference type="Pfam" id="PF04082">
    <property type="entry name" value="Fungal_trans"/>
    <property type="match status" value="1"/>
</dbReference>
<keyword evidence="4" id="KW-0539">Nucleus</keyword>
<dbReference type="InterPro" id="IPR007219">
    <property type="entry name" value="XnlR_reg_dom"/>
</dbReference>
<dbReference type="GO" id="GO:0006351">
    <property type="term" value="P:DNA-templated transcription"/>
    <property type="evidence" value="ECO:0007669"/>
    <property type="project" value="InterPro"/>
</dbReference>
<protein>
    <submittedName>
        <fullName evidence="7">Fungal-specific transcription factor domain-containing protein</fullName>
    </submittedName>
</protein>
<proteinExistence type="predicted"/>
<accession>A0A9P9E7D8</accession>
<dbReference type="GO" id="GO:0008270">
    <property type="term" value="F:zinc ion binding"/>
    <property type="evidence" value="ECO:0007669"/>
    <property type="project" value="InterPro"/>
</dbReference>
<evidence type="ECO:0000256" key="4">
    <source>
        <dbReference type="ARBA" id="ARBA00023242"/>
    </source>
</evidence>
<dbReference type="GO" id="GO:0003700">
    <property type="term" value="F:DNA-binding transcription factor activity"/>
    <property type="evidence" value="ECO:0007669"/>
    <property type="project" value="InterPro"/>
</dbReference>
<dbReference type="EMBL" id="JAGMUV010000015">
    <property type="protein sequence ID" value="KAH7133899.1"/>
    <property type="molecule type" value="Genomic_DNA"/>
</dbReference>
<dbReference type="SMART" id="SM00906">
    <property type="entry name" value="Fungal_trans"/>
    <property type="match status" value="1"/>
</dbReference>
<feature type="domain" description="Xylanolytic transcriptional activator regulatory" evidence="6">
    <location>
        <begin position="252"/>
        <end position="326"/>
    </location>
</feature>
<dbReference type="PANTHER" id="PTHR46910:SF3">
    <property type="entry name" value="HALOTOLERANCE PROTEIN 9-RELATED"/>
    <property type="match status" value="1"/>
</dbReference>
<dbReference type="PANTHER" id="PTHR46910">
    <property type="entry name" value="TRANSCRIPTION FACTOR PDR1"/>
    <property type="match status" value="1"/>
</dbReference>
<feature type="compositionally biased region" description="Basic and acidic residues" evidence="5">
    <location>
        <begin position="315"/>
        <end position="327"/>
    </location>
</feature>
<comment type="subcellular location">
    <subcellularLocation>
        <location evidence="1">Nucleus</location>
    </subcellularLocation>
</comment>
<evidence type="ECO:0000259" key="6">
    <source>
        <dbReference type="SMART" id="SM00906"/>
    </source>
</evidence>